<keyword evidence="3" id="KW-1185">Reference proteome</keyword>
<name>A0ABW2TKC3_9PSEU</name>
<protein>
    <recommendedName>
        <fullName evidence="4">Caspase domain-containing protein</fullName>
    </recommendedName>
</protein>
<evidence type="ECO:0000256" key="1">
    <source>
        <dbReference type="SAM" id="MobiDB-lite"/>
    </source>
</evidence>
<gene>
    <name evidence="2" type="ORF">ACFQV2_06150</name>
</gene>
<dbReference type="Proteomes" id="UP001596512">
    <property type="component" value="Unassembled WGS sequence"/>
</dbReference>
<organism evidence="2 3">
    <name type="scientific">Actinokineospora soli</name>
    <dbReference type="NCBI Taxonomy" id="1048753"/>
    <lineage>
        <taxon>Bacteria</taxon>
        <taxon>Bacillati</taxon>
        <taxon>Actinomycetota</taxon>
        <taxon>Actinomycetes</taxon>
        <taxon>Pseudonocardiales</taxon>
        <taxon>Pseudonocardiaceae</taxon>
        <taxon>Actinokineospora</taxon>
    </lineage>
</organism>
<accession>A0ABW2TKC3</accession>
<evidence type="ECO:0008006" key="4">
    <source>
        <dbReference type="Google" id="ProtNLM"/>
    </source>
</evidence>
<dbReference type="EMBL" id="JBHTEY010000004">
    <property type="protein sequence ID" value="MFC7613251.1"/>
    <property type="molecule type" value="Genomic_DNA"/>
</dbReference>
<reference evidence="3" key="1">
    <citation type="journal article" date="2019" name="Int. J. Syst. Evol. Microbiol.">
        <title>The Global Catalogue of Microorganisms (GCM) 10K type strain sequencing project: providing services to taxonomists for standard genome sequencing and annotation.</title>
        <authorList>
            <consortium name="The Broad Institute Genomics Platform"/>
            <consortium name="The Broad Institute Genome Sequencing Center for Infectious Disease"/>
            <person name="Wu L."/>
            <person name="Ma J."/>
        </authorList>
    </citation>
    <scope>NUCLEOTIDE SEQUENCE [LARGE SCALE GENOMIC DNA]</scope>
    <source>
        <strain evidence="3">JCM 17695</strain>
    </source>
</reference>
<feature type="region of interest" description="Disordered" evidence="1">
    <location>
        <begin position="1"/>
        <end position="22"/>
    </location>
</feature>
<proteinExistence type="predicted"/>
<evidence type="ECO:0000313" key="2">
    <source>
        <dbReference type="EMBL" id="MFC7613251.1"/>
    </source>
</evidence>
<evidence type="ECO:0000313" key="3">
    <source>
        <dbReference type="Proteomes" id="UP001596512"/>
    </source>
</evidence>
<feature type="region of interest" description="Disordered" evidence="1">
    <location>
        <begin position="143"/>
        <end position="184"/>
    </location>
</feature>
<sequence>MFEEMGLTELSPSWKPPPTQRPELTHVELRDMLDAWGKDCDENSTDCALVIYVTGHGTLDEEDQWRLAPEVIDGGLVPETWIEPRRLLRPVISRPDVQQCLLILDACYAEDGARSALSQTLQIAPKVDTGSTGLWIIAAATRSQEAEQGCSPRSSPGSAGGWLNRASAVHTSTPSRSPIAPKSR</sequence>
<comment type="caution">
    <text evidence="2">The sequence shown here is derived from an EMBL/GenBank/DDBJ whole genome shotgun (WGS) entry which is preliminary data.</text>
</comment>